<dbReference type="OrthoDB" id="1910498at2"/>
<protein>
    <submittedName>
        <fullName evidence="2">Saccharopine dehydrogenase NADP binding domain-containing protein</fullName>
    </submittedName>
</protein>
<dbReference type="PANTHER" id="PTHR43796:SF2">
    <property type="entry name" value="CARBOXYNORSPERMIDINE SYNTHASE"/>
    <property type="match status" value="1"/>
</dbReference>
<dbReference type="InterPro" id="IPR036291">
    <property type="entry name" value="NAD(P)-bd_dom_sf"/>
</dbReference>
<dbReference type="Pfam" id="PF03435">
    <property type="entry name" value="Sacchrp_dh_NADP"/>
    <property type="match status" value="1"/>
</dbReference>
<dbReference type="Proteomes" id="UP000198935">
    <property type="component" value="Unassembled WGS sequence"/>
</dbReference>
<dbReference type="PANTHER" id="PTHR43796">
    <property type="entry name" value="CARBOXYNORSPERMIDINE SYNTHASE"/>
    <property type="match status" value="1"/>
</dbReference>
<dbReference type="Gene3D" id="3.40.50.720">
    <property type="entry name" value="NAD(P)-binding Rossmann-like Domain"/>
    <property type="match status" value="1"/>
</dbReference>
<accession>A0A1H3Q8I8</accession>
<dbReference type="EMBL" id="FNPI01000006">
    <property type="protein sequence ID" value="SDZ09697.1"/>
    <property type="molecule type" value="Genomic_DNA"/>
</dbReference>
<keyword evidence="3" id="KW-1185">Reference proteome</keyword>
<reference evidence="3" key="1">
    <citation type="submission" date="2016-10" db="EMBL/GenBank/DDBJ databases">
        <authorList>
            <person name="Varghese N."/>
            <person name="Submissions S."/>
        </authorList>
    </citation>
    <scope>NUCLEOTIDE SEQUENCE [LARGE SCALE GENOMIC DNA]</scope>
    <source>
        <strain evidence="3">SP</strain>
    </source>
</reference>
<organism evidence="2 3">
    <name type="scientific">Evansella caseinilytica</name>
    <dbReference type="NCBI Taxonomy" id="1503961"/>
    <lineage>
        <taxon>Bacteria</taxon>
        <taxon>Bacillati</taxon>
        <taxon>Bacillota</taxon>
        <taxon>Bacilli</taxon>
        <taxon>Bacillales</taxon>
        <taxon>Bacillaceae</taxon>
        <taxon>Evansella</taxon>
    </lineage>
</organism>
<name>A0A1H3Q8I8_9BACI</name>
<dbReference type="SUPFAM" id="SSF51735">
    <property type="entry name" value="NAD(P)-binding Rossmann-fold domains"/>
    <property type="match status" value="1"/>
</dbReference>
<dbReference type="AlphaFoldDB" id="A0A1H3Q8I8"/>
<evidence type="ECO:0000259" key="1">
    <source>
        <dbReference type="Pfam" id="PF03435"/>
    </source>
</evidence>
<gene>
    <name evidence="2" type="ORF">SAMN05421736_10662</name>
</gene>
<sequence>MKKDRIVVIGGYGHVGQKICLELAAAFPGNVYAAGRNKKAAEQFCSSTNGRVLPMHIDVTQEQTAAFFTKVKLVIVCVDQSDNQFARKCLAMGVDYIDITASYSFLETMAQLDATAKNHGATAVLSVGLAPGLTNLLAAWVKAQLDSVSVVDLHVMLGLGDEHGKAAIEWTLNNVKTDFWRWTNGEYVKEKSFSDGKTTNFGVGYGWRNTFRFNFSDQHVLHRTLEIPDVSTRLCFDSAAVTTLIAWLKKTGLLRLLPVPLSTQLLLRAKAGKPVVIVKAEGEGVLAAQPVRLETMIRGEKEADITAAVACLTAKELYQSDYPGGVYHIEQLFRWEAMYPHLTHLLEWEKGTPHAVEKSFSVS</sequence>
<evidence type="ECO:0000313" key="2">
    <source>
        <dbReference type="EMBL" id="SDZ09697.1"/>
    </source>
</evidence>
<dbReference type="STRING" id="1503961.SAMN05421736_10662"/>
<evidence type="ECO:0000313" key="3">
    <source>
        <dbReference type="Proteomes" id="UP000198935"/>
    </source>
</evidence>
<dbReference type="InterPro" id="IPR005097">
    <property type="entry name" value="Sacchrp_dh_NADP-bd"/>
</dbReference>
<proteinExistence type="predicted"/>
<dbReference type="Gene3D" id="3.30.360.10">
    <property type="entry name" value="Dihydrodipicolinate Reductase, domain 2"/>
    <property type="match status" value="1"/>
</dbReference>
<feature type="domain" description="Saccharopine dehydrogenase NADP binding" evidence="1">
    <location>
        <begin position="6"/>
        <end position="124"/>
    </location>
</feature>